<comment type="caution">
    <text evidence="1">The sequence shown here is derived from an EMBL/GenBank/DDBJ whole genome shotgun (WGS) entry which is preliminary data.</text>
</comment>
<dbReference type="EMBL" id="JAMKOV010000038">
    <property type="protein sequence ID" value="KAI8035369.1"/>
    <property type="molecule type" value="Genomic_DNA"/>
</dbReference>
<sequence>MLKTLQKCGLSFICGCIYTRTRLMRISIREQRCKGIVYVI</sequence>
<reference evidence="1" key="1">
    <citation type="journal article" date="2023" name="Genome Biol. Evol.">
        <title>Long-read-based Genome Assembly of Drosophila gunungcola Reveals Fewer Chemosensory Genes in Flower-breeding Species.</title>
        <authorList>
            <person name="Negi A."/>
            <person name="Liao B.Y."/>
            <person name="Yeh S.D."/>
        </authorList>
    </citation>
    <scope>NUCLEOTIDE SEQUENCE</scope>
    <source>
        <strain evidence="1">Sukarami</strain>
    </source>
</reference>
<dbReference type="Proteomes" id="UP001059596">
    <property type="component" value="Unassembled WGS sequence"/>
</dbReference>
<name>A0A9P9YF15_9MUSC</name>
<proteinExistence type="predicted"/>
<accession>A0A9P9YF15</accession>
<dbReference type="AlphaFoldDB" id="A0A9P9YF15"/>
<evidence type="ECO:0000313" key="2">
    <source>
        <dbReference type="Proteomes" id="UP001059596"/>
    </source>
</evidence>
<keyword evidence="2" id="KW-1185">Reference proteome</keyword>
<protein>
    <submittedName>
        <fullName evidence="1">Uncharacterized protein</fullName>
    </submittedName>
</protein>
<gene>
    <name evidence="1" type="ORF">M5D96_011812</name>
</gene>
<evidence type="ECO:0000313" key="1">
    <source>
        <dbReference type="EMBL" id="KAI8035369.1"/>
    </source>
</evidence>
<organism evidence="1 2">
    <name type="scientific">Drosophila gunungcola</name>
    <name type="common">fruit fly</name>
    <dbReference type="NCBI Taxonomy" id="103775"/>
    <lineage>
        <taxon>Eukaryota</taxon>
        <taxon>Metazoa</taxon>
        <taxon>Ecdysozoa</taxon>
        <taxon>Arthropoda</taxon>
        <taxon>Hexapoda</taxon>
        <taxon>Insecta</taxon>
        <taxon>Pterygota</taxon>
        <taxon>Neoptera</taxon>
        <taxon>Endopterygota</taxon>
        <taxon>Diptera</taxon>
        <taxon>Brachycera</taxon>
        <taxon>Muscomorpha</taxon>
        <taxon>Ephydroidea</taxon>
        <taxon>Drosophilidae</taxon>
        <taxon>Drosophila</taxon>
        <taxon>Sophophora</taxon>
    </lineage>
</organism>